<gene>
    <name evidence="1" type="ORF">GCM10008955_38810</name>
</gene>
<name>A0ABQ2F297_9DEIO</name>
<dbReference type="EMBL" id="BMPP01000026">
    <property type="protein sequence ID" value="GGK41211.1"/>
    <property type="molecule type" value="Genomic_DNA"/>
</dbReference>
<sequence length="122" mass="13403">MAGRCSNGMHAARAAATIALRLPQEVRGTPVRPVQGPRDGAGYRSVVHPILEHGDAQFLQGLLVLVLGQQVLLNPVLARDVVLQVHVVQVMHFFSDPDRQQPVRGRDLLQLHQEGTQQVRPT</sequence>
<comment type="caution">
    <text evidence="1">The sequence shown here is derived from an EMBL/GenBank/DDBJ whole genome shotgun (WGS) entry which is preliminary data.</text>
</comment>
<accession>A0ABQ2F297</accession>
<organism evidence="1 2">
    <name type="scientific">Deinococcus malanensis</name>
    <dbReference type="NCBI Taxonomy" id="1706855"/>
    <lineage>
        <taxon>Bacteria</taxon>
        <taxon>Thermotogati</taxon>
        <taxon>Deinococcota</taxon>
        <taxon>Deinococci</taxon>
        <taxon>Deinococcales</taxon>
        <taxon>Deinococcaceae</taxon>
        <taxon>Deinococcus</taxon>
    </lineage>
</organism>
<dbReference type="RefSeq" id="WP_189011761.1">
    <property type="nucleotide sequence ID" value="NZ_BMPP01000026.1"/>
</dbReference>
<evidence type="ECO:0000313" key="2">
    <source>
        <dbReference type="Proteomes" id="UP000647587"/>
    </source>
</evidence>
<keyword evidence="2" id="KW-1185">Reference proteome</keyword>
<dbReference type="Proteomes" id="UP000647587">
    <property type="component" value="Unassembled WGS sequence"/>
</dbReference>
<reference evidence="2" key="1">
    <citation type="journal article" date="2019" name="Int. J. Syst. Evol. Microbiol.">
        <title>The Global Catalogue of Microorganisms (GCM) 10K type strain sequencing project: providing services to taxonomists for standard genome sequencing and annotation.</title>
        <authorList>
            <consortium name="The Broad Institute Genomics Platform"/>
            <consortium name="The Broad Institute Genome Sequencing Center for Infectious Disease"/>
            <person name="Wu L."/>
            <person name="Ma J."/>
        </authorList>
    </citation>
    <scope>NUCLEOTIDE SEQUENCE [LARGE SCALE GENOMIC DNA]</scope>
    <source>
        <strain evidence="2">JCM 30331</strain>
    </source>
</reference>
<proteinExistence type="predicted"/>
<protein>
    <submittedName>
        <fullName evidence="1">Uncharacterized protein</fullName>
    </submittedName>
</protein>
<evidence type="ECO:0000313" key="1">
    <source>
        <dbReference type="EMBL" id="GGK41211.1"/>
    </source>
</evidence>